<dbReference type="InterPro" id="IPR052981">
    <property type="entry name" value="Ingression_C2_domain"/>
</dbReference>
<keyword evidence="4" id="KW-1185">Reference proteome</keyword>
<sequence>MLQEKFQVTVVEGRNLKGSDIIGNADPYVCLSLDRQNKQRTRTLQGAGQNAYWNQSIELHANPGQNQLYVEVYNENVGLDQFIGDAVLTLPQIPHHDQWIHIQQSGIPAGEIHLTITKSQGLGYQPPVQQAYASYPSYGEQPPQYQPTAPSSLGPAGGSIPAGYGSAPPPPVPAGLPGYAQPPPGPIGFAQPQPAPYAQPPPPAPYAQPPAPVPYAQPPPPPQGYPGAYIPQATVGHDVHGVKSAHSKDKKDKKGSSHATTGHAQPPPYPIHGEAASYMAAVGHNDRGYIAQHTADPSFFKVVINYILHCKTSIKEGVMLRAPIQTSILLVHIATKQSCSFLDKF</sequence>
<dbReference type="Gene3D" id="2.60.40.150">
    <property type="entry name" value="C2 domain"/>
    <property type="match status" value="1"/>
</dbReference>
<dbReference type="Pfam" id="PF00168">
    <property type="entry name" value="C2"/>
    <property type="match status" value="1"/>
</dbReference>
<dbReference type="InterPro" id="IPR035892">
    <property type="entry name" value="C2_domain_sf"/>
</dbReference>
<dbReference type="PANTHER" id="PTHR47052:SF3">
    <property type="entry name" value="INGRESSION PROTEIN 1"/>
    <property type="match status" value="1"/>
</dbReference>
<name>A0A9N8YY76_9GLOM</name>
<dbReference type="SUPFAM" id="SSF49562">
    <property type="entry name" value="C2 domain (Calcium/lipid-binding domain, CaLB)"/>
    <property type="match status" value="1"/>
</dbReference>
<feature type="compositionally biased region" description="Pro residues" evidence="1">
    <location>
        <begin position="193"/>
        <end position="224"/>
    </location>
</feature>
<dbReference type="AlphaFoldDB" id="A0A9N8YY76"/>
<evidence type="ECO:0000313" key="4">
    <source>
        <dbReference type="Proteomes" id="UP000789739"/>
    </source>
</evidence>
<feature type="compositionally biased region" description="Basic and acidic residues" evidence="1">
    <location>
        <begin position="237"/>
        <end position="255"/>
    </location>
</feature>
<proteinExistence type="predicted"/>
<dbReference type="Proteomes" id="UP000789739">
    <property type="component" value="Unassembled WGS sequence"/>
</dbReference>
<organism evidence="3 4">
    <name type="scientific">Paraglomus brasilianum</name>
    <dbReference type="NCBI Taxonomy" id="144538"/>
    <lineage>
        <taxon>Eukaryota</taxon>
        <taxon>Fungi</taxon>
        <taxon>Fungi incertae sedis</taxon>
        <taxon>Mucoromycota</taxon>
        <taxon>Glomeromycotina</taxon>
        <taxon>Glomeromycetes</taxon>
        <taxon>Paraglomerales</taxon>
        <taxon>Paraglomeraceae</taxon>
        <taxon>Paraglomus</taxon>
    </lineage>
</organism>
<dbReference type="SMART" id="SM00239">
    <property type="entry name" value="C2"/>
    <property type="match status" value="1"/>
</dbReference>
<dbReference type="OrthoDB" id="270970at2759"/>
<dbReference type="PANTHER" id="PTHR47052">
    <property type="entry name" value="CONSERVED SERINE PROLINE-RICH PROTEIN (AFU_ORTHOLOGUE AFUA_2G01790)"/>
    <property type="match status" value="1"/>
</dbReference>
<reference evidence="3" key="1">
    <citation type="submission" date="2021-06" db="EMBL/GenBank/DDBJ databases">
        <authorList>
            <person name="Kallberg Y."/>
            <person name="Tangrot J."/>
            <person name="Rosling A."/>
        </authorList>
    </citation>
    <scope>NUCLEOTIDE SEQUENCE</scope>
    <source>
        <strain evidence="3">BR232B</strain>
    </source>
</reference>
<feature type="domain" description="C2" evidence="2">
    <location>
        <begin position="1"/>
        <end position="104"/>
    </location>
</feature>
<gene>
    <name evidence="3" type="ORF">PBRASI_LOCUS408</name>
</gene>
<protein>
    <submittedName>
        <fullName evidence="3">10714_t:CDS:1</fullName>
    </submittedName>
</protein>
<evidence type="ECO:0000259" key="2">
    <source>
        <dbReference type="PROSITE" id="PS50004"/>
    </source>
</evidence>
<dbReference type="EMBL" id="CAJVPI010000019">
    <property type="protein sequence ID" value="CAG8457726.1"/>
    <property type="molecule type" value="Genomic_DNA"/>
</dbReference>
<evidence type="ECO:0000256" key="1">
    <source>
        <dbReference type="SAM" id="MobiDB-lite"/>
    </source>
</evidence>
<feature type="compositionally biased region" description="Pro residues" evidence="1">
    <location>
        <begin position="167"/>
        <end position="186"/>
    </location>
</feature>
<feature type="region of interest" description="Disordered" evidence="1">
    <location>
        <begin position="133"/>
        <end position="270"/>
    </location>
</feature>
<dbReference type="InterPro" id="IPR000008">
    <property type="entry name" value="C2_dom"/>
</dbReference>
<accession>A0A9N8YY76</accession>
<evidence type="ECO:0000313" key="3">
    <source>
        <dbReference type="EMBL" id="CAG8457726.1"/>
    </source>
</evidence>
<dbReference type="CDD" id="cd00030">
    <property type="entry name" value="C2"/>
    <property type="match status" value="1"/>
</dbReference>
<comment type="caution">
    <text evidence="3">The sequence shown here is derived from an EMBL/GenBank/DDBJ whole genome shotgun (WGS) entry which is preliminary data.</text>
</comment>
<dbReference type="PROSITE" id="PS50004">
    <property type="entry name" value="C2"/>
    <property type="match status" value="1"/>
</dbReference>